<dbReference type="EMBL" id="SWCI01000020">
    <property type="protein sequence ID" value="TKB46501.1"/>
    <property type="molecule type" value="Genomic_DNA"/>
</dbReference>
<name>A0A4U1B8Z3_9GAMM</name>
<sequence>MRINFSDRLLFIEEDPARIKDAILESIGEVMEVMLQEFGVSGTSMPSPNLIQNKGPFLQLNFNKHFAAYKDYPDQFNKQWIEDVFDFTVRMKEAPNNPKTAASDVAKEYLYLTPNYPNTKHKLGVGAAKLFLNPFKMLLYALNKRKVILLPAKSARPETRHNQSNGRREIGHKCFSPALRLVRQPFIDGELDVPNLRPYIGQTQLRNFDWKAYSLMQASEFFELSDFTTDNIIAAKSLLDEFQSDSDNEGHILYNPVYRYSVLVKALIAYEGDEFSIDDTALMETFSRKTKLAEEMAHTKLPTIQEILDGIGVDSQLAREFAKYSHLYLKQKLDRKEVIKTEKRDLKHLQEYLFVDLPADVEVELMPKRLADFTRKYIEGIEVPSIKERFENTGKTVGVSVMRGLDLFFKYLEIKATEEPELHGFKNCLIRQLDFPISERSKGTNKRIFTDTYFPLFHAFLYAMVEFACYLIDQGLDKGEVAGAGGEDTHNTQEVGFVPVLFIDGKCVPLFEIPTRLFGTYSTTVINGRVVDIPNIHTLVQFCVAIETGLRHIHVRWLDADTYDSKVDRKNNSELQPLIVNTDKAKEEPWVPLVSHRVIKQLDRLKRFMETVDVEVKPAWYNRVAKSRFGKIRSLFCPARYDKFYDHDGTRVYFDDFGPATYNTYKKHFDGLIFFFDLILASKTKLETLNVLPKGCNELPLAEAFKLRYNYKNEITPHGTRATVVSDKIRYLPESVIMENYTGHDSKAALTHYVVPQQNWLKLAENNQKKNLLGYTNRFSVLGGVGGESDYGYNSGYDPVAIKAELVNSTLKKAMQTNPQQALTDFGAVSMVAGVRDDRNNTLVSGISTINSGQVDNICINSTHICPFNNQCPKDILVEIGGYNCGQCWYSIKTVDHLPRIASKIRMIGLLVKEQEQTILDAKARGASPQQLSEMERSRKQDARELSAWIVTHGILLHNLKDISNKTRFFVGKPEILMLKAKEIEFKNTEINKLILGMVDAENFQECFTPQLKAQLTRVTNRLLARTGMVDKIIELAESQDLLSDCRGIFTSICDLTGLSLEQIVAELEKPIAEQTSLLEFTLNAKKIITNA</sequence>
<dbReference type="OrthoDB" id="9145918at2"/>
<proteinExistence type="predicted"/>
<organism evidence="1 2">
    <name type="scientific">Ferrimonas sediminicola</name>
    <dbReference type="NCBI Taxonomy" id="2569538"/>
    <lineage>
        <taxon>Bacteria</taxon>
        <taxon>Pseudomonadati</taxon>
        <taxon>Pseudomonadota</taxon>
        <taxon>Gammaproteobacteria</taxon>
        <taxon>Alteromonadales</taxon>
        <taxon>Ferrimonadaceae</taxon>
        <taxon>Ferrimonas</taxon>
    </lineage>
</organism>
<dbReference type="AlphaFoldDB" id="A0A4U1B8Z3"/>
<comment type="caution">
    <text evidence="1">The sequence shown here is derived from an EMBL/GenBank/DDBJ whole genome shotgun (WGS) entry which is preliminary data.</text>
</comment>
<accession>A0A4U1B8Z3</accession>
<keyword evidence="2" id="KW-1185">Reference proteome</keyword>
<evidence type="ECO:0000313" key="2">
    <source>
        <dbReference type="Proteomes" id="UP000305674"/>
    </source>
</evidence>
<reference evidence="1 2" key="1">
    <citation type="submission" date="2019-04" db="EMBL/GenBank/DDBJ databases">
        <authorList>
            <person name="Hwang J.C."/>
        </authorList>
    </citation>
    <scope>NUCLEOTIDE SEQUENCE [LARGE SCALE GENOMIC DNA]</scope>
    <source>
        <strain evidence="1 2">IMCC35001</strain>
    </source>
</reference>
<gene>
    <name evidence="1" type="ORF">FCL40_17785</name>
</gene>
<protein>
    <submittedName>
        <fullName evidence="1">Uncharacterized protein</fullName>
    </submittedName>
</protein>
<dbReference type="RefSeq" id="WP_136854616.1">
    <property type="nucleotide sequence ID" value="NZ_SWCI01000020.1"/>
</dbReference>
<dbReference type="Proteomes" id="UP000305674">
    <property type="component" value="Unassembled WGS sequence"/>
</dbReference>
<evidence type="ECO:0000313" key="1">
    <source>
        <dbReference type="EMBL" id="TKB46501.1"/>
    </source>
</evidence>